<dbReference type="SUPFAM" id="SSF55729">
    <property type="entry name" value="Acyl-CoA N-acyltransferases (Nat)"/>
    <property type="match status" value="1"/>
</dbReference>
<dbReference type="PANTHER" id="PTHR42791">
    <property type="entry name" value="GNAT FAMILY ACETYLTRANSFERASE"/>
    <property type="match status" value="1"/>
</dbReference>
<dbReference type="CDD" id="cd04301">
    <property type="entry name" value="NAT_SF"/>
    <property type="match status" value="1"/>
</dbReference>
<dbReference type="OMA" id="HADSPYQ"/>
<dbReference type="AlphaFoldDB" id="A0A0U1LJC0"/>
<name>A0A0U1LJC0_TALIS</name>
<dbReference type="OrthoDB" id="2115692at2759"/>
<sequence>MGSTSTTSSLVLEEATIEDFPAIRDTWFAAFTQPAIRELFPDSPGMRQWVLNDWHLNDFKTRPFQKYLRVVDTASRDEQGRPRLVAFGKWDLSMPQERGRRFPQWHPSSPYERCEELINGLEKERMRVMGDEKHYYLDTVGTHPDYQRRGAGSMLVQWGCDLADRDGVSAYVDASKEGAPLYQKHGFVDYSLPGSDVASMARRKKTA</sequence>
<evidence type="ECO:0000313" key="3">
    <source>
        <dbReference type="Proteomes" id="UP000054383"/>
    </source>
</evidence>
<dbReference type="STRING" id="28573.A0A0U1LJC0"/>
<evidence type="ECO:0000259" key="1">
    <source>
        <dbReference type="PROSITE" id="PS51186"/>
    </source>
</evidence>
<reference evidence="2 3" key="1">
    <citation type="submission" date="2015-04" db="EMBL/GenBank/DDBJ databases">
        <authorList>
            <person name="Syromyatnikov M.Y."/>
            <person name="Popov V.N."/>
        </authorList>
    </citation>
    <scope>NUCLEOTIDE SEQUENCE [LARGE SCALE GENOMIC DNA]</scope>
    <source>
        <strain evidence="2">WF-38-12</strain>
    </source>
</reference>
<dbReference type="PROSITE" id="PS51186">
    <property type="entry name" value="GNAT"/>
    <property type="match status" value="1"/>
</dbReference>
<dbReference type="Gene3D" id="3.40.630.30">
    <property type="match status" value="1"/>
</dbReference>
<evidence type="ECO:0000313" key="2">
    <source>
        <dbReference type="EMBL" id="CRG83065.1"/>
    </source>
</evidence>
<dbReference type="GO" id="GO:0016747">
    <property type="term" value="F:acyltransferase activity, transferring groups other than amino-acyl groups"/>
    <property type="evidence" value="ECO:0007669"/>
    <property type="project" value="InterPro"/>
</dbReference>
<dbReference type="InterPro" id="IPR016181">
    <property type="entry name" value="Acyl_CoA_acyltransferase"/>
</dbReference>
<dbReference type="Proteomes" id="UP000054383">
    <property type="component" value="Unassembled WGS sequence"/>
</dbReference>
<organism evidence="2 3">
    <name type="scientific">Talaromyces islandicus</name>
    <name type="common">Penicillium islandicum</name>
    <dbReference type="NCBI Taxonomy" id="28573"/>
    <lineage>
        <taxon>Eukaryota</taxon>
        <taxon>Fungi</taxon>
        <taxon>Dikarya</taxon>
        <taxon>Ascomycota</taxon>
        <taxon>Pezizomycotina</taxon>
        <taxon>Eurotiomycetes</taxon>
        <taxon>Eurotiomycetidae</taxon>
        <taxon>Eurotiales</taxon>
        <taxon>Trichocomaceae</taxon>
        <taxon>Talaromyces</taxon>
        <taxon>Talaromyces sect. Islandici</taxon>
    </lineage>
</organism>
<protein>
    <recommendedName>
        <fullName evidence="1">N-acetyltransferase domain-containing protein</fullName>
    </recommendedName>
</protein>
<proteinExistence type="predicted"/>
<dbReference type="EMBL" id="CVMT01000001">
    <property type="protein sequence ID" value="CRG83065.1"/>
    <property type="molecule type" value="Genomic_DNA"/>
</dbReference>
<dbReference type="InterPro" id="IPR000182">
    <property type="entry name" value="GNAT_dom"/>
</dbReference>
<gene>
    <name evidence="2" type="ORF">PISL3812_00413</name>
</gene>
<dbReference type="InterPro" id="IPR052523">
    <property type="entry name" value="Trichothecene_AcTrans"/>
</dbReference>
<dbReference type="Pfam" id="PF00583">
    <property type="entry name" value="Acetyltransf_1"/>
    <property type="match status" value="1"/>
</dbReference>
<feature type="domain" description="N-acetyltransferase" evidence="1">
    <location>
        <begin position="71"/>
        <end position="205"/>
    </location>
</feature>
<dbReference type="PANTHER" id="PTHR42791:SF17">
    <property type="entry name" value="ACETYLTRANSFERASE, GNAT FAMILY FAMILY (AFU_ORTHOLOGUE AFUA_8G05690)"/>
    <property type="match status" value="1"/>
</dbReference>
<keyword evidence="3" id="KW-1185">Reference proteome</keyword>
<accession>A0A0U1LJC0</accession>